<dbReference type="EMBL" id="CP144697">
    <property type="protein sequence ID" value="WVZ16007.1"/>
    <property type="molecule type" value="Genomic_DNA"/>
</dbReference>
<accession>A0AAQ3S3D9</accession>
<reference evidence="2 3" key="1">
    <citation type="journal article" date="2023" name="Life. Sci Alliance">
        <title>Evolutionary insights into 3D genome organization and epigenetic landscape of Vigna mungo.</title>
        <authorList>
            <person name="Junaid A."/>
            <person name="Singh B."/>
            <person name="Bhatia S."/>
        </authorList>
    </citation>
    <scope>NUCLEOTIDE SEQUENCE [LARGE SCALE GENOMIC DNA]</scope>
    <source>
        <strain evidence="2">Urdbean</strain>
    </source>
</reference>
<dbReference type="Proteomes" id="UP001374535">
    <property type="component" value="Chromosome 4"/>
</dbReference>
<dbReference type="AlphaFoldDB" id="A0AAQ3S3D9"/>
<proteinExistence type="predicted"/>
<keyword evidence="3" id="KW-1185">Reference proteome</keyword>
<feature type="compositionally biased region" description="Basic and acidic residues" evidence="1">
    <location>
        <begin position="142"/>
        <end position="158"/>
    </location>
</feature>
<organism evidence="2 3">
    <name type="scientific">Vigna mungo</name>
    <name type="common">Black gram</name>
    <name type="synonym">Phaseolus mungo</name>
    <dbReference type="NCBI Taxonomy" id="3915"/>
    <lineage>
        <taxon>Eukaryota</taxon>
        <taxon>Viridiplantae</taxon>
        <taxon>Streptophyta</taxon>
        <taxon>Embryophyta</taxon>
        <taxon>Tracheophyta</taxon>
        <taxon>Spermatophyta</taxon>
        <taxon>Magnoliopsida</taxon>
        <taxon>eudicotyledons</taxon>
        <taxon>Gunneridae</taxon>
        <taxon>Pentapetalae</taxon>
        <taxon>rosids</taxon>
        <taxon>fabids</taxon>
        <taxon>Fabales</taxon>
        <taxon>Fabaceae</taxon>
        <taxon>Papilionoideae</taxon>
        <taxon>50 kb inversion clade</taxon>
        <taxon>NPAAA clade</taxon>
        <taxon>indigoferoid/millettioid clade</taxon>
        <taxon>Phaseoleae</taxon>
        <taxon>Vigna</taxon>
    </lineage>
</organism>
<feature type="compositionally biased region" description="Basic and acidic residues" evidence="1">
    <location>
        <begin position="167"/>
        <end position="187"/>
    </location>
</feature>
<evidence type="ECO:0000313" key="3">
    <source>
        <dbReference type="Proteomes" id="UP001374535"/>
    </source>
</evidence>
<evidence type="ECO:0000256" key="1">
    <source>
        <dbReference type="SAM" id="MobiDB-lite"/>
    </source>
</evidence>
<protein>
    <submittedName>
        <fullName evidence="2">Uncharacterized protein</fullName>
    </submittedName>
</protein>
<sequence length="234" mass="25971">MDLILALVEHLLVELYSGSTDRMTIGSNRRFLGAGNQLDTSFLAARARPLEAACDGDTVTVTVTVTRKLSNKATIVILRGSERSFTELSQSFALQRVEGIVEFDAALVLRSEEEVAEYEKSEETVERGKQCQRRNESSEIAEAIKGECGNAKRPEKGTNTDLAEQQPQHRVDGRRQHRVDDRRRRTVDSTQWTTTQSGFDGLTAAKKNQGLCGEELHGSNLMKWAVLTGLVLGY</sequence>
<evidence type="ECO:0000313" key="2">
    <source>
        <dbReference type="EMBL" id="WVZ16007.1"/>
    </source>
</evidence>
<gene>
    <name evidence="2" type="ORF">V8G54_013573</name>
</gene>
<name>A0AAQ3S3D9_VIGMU</name>
<feature type="region of interest" description="Disordered" evidence="1">
    <location>
        <begin position="142"/>
        <end position="195"/>
    </location>
</feature>